<dbReference type="Proteomes" id="UP000039046">
    <property type="component" value="Unassembled WGS sequence"/>
</dbReference>
<reference evidence="3 4" key="1">
    <citation type="journal article" date="2015" name="Genome Announc.">
        <title>Draft Genome Sequence and Gene Annotation of the Entomopathogenic Fungus Verticillium hemipterigenum.</title>
        <authorList>
            <person name="Horn F."/>
            <person name="Habel A."/>
            <person name="Scharf D.H."/>
            <person name="Dworschak J."/>
            <person name="Brakhage A.A."/>
            <person name="Guthke R."/>
            <person name="Hertweck C."/>
            <person name="Linde J."/>
        </authorList>
    </citation>
    <scope>NUCLEOTIDE SEQUENCE [LARGE SCALE GENOMIC DNA]</scope>
</reference>
<dbReference type="Gene3D" id="3.40.50.1820">
    <property type="entry name" value="alpha/beta hydrolase"/>
    <property type="match status" value="1"/>
</dbReference>
<evidence type="ECO:0000259" key="2">
    <source>
        <dbReference type="Pfam" id="PF12697"/>
    </source>
</evidence>
<keyword evidence="4" id="KW-1185">Reference proteome</keyword>
<dbReference type="EMBL" id="CDHN01000001">
    <property type="protein sequence ID" value="CEJ82113.1"/>
    <property type="molecule type" value="Genomic_DNA"/>
</dbReference>
<evidence type="ECO:0000313" key="3">
    <source>
        <dbReference type="EMBL" id="CEJ82113.1"/>
    </source>
</evidence>
<dbReference type="SUPFAM" id="SSF53474">
    <property type="entry name" value="alpha/beta-Hydrolases"/>
    <property type="match status" value="1"/>
</dbReference>
<organism evidence="3 4">
    <name type="scientific">[Torrubiella] hemipterigena</name>
    <dbReference type="NCBI Taxonomy" id="1531966"/>
    <lineage>
        <taxon>Eukaryota</taxon>
        <taxon>Fungi</taxon>
        <taxon>Dikarya</taxon>
        <taxon>Ascomycota</taxon>
        <taxon>Pezizomycotina</taxon>
        <taxon>Sordariomycetes</taxon>
        <taxon>Hypocreomycetidae</taxon>
        <taxon>Hypocreales</taxon>
        <taxon>Clavicipitaceae</taxon>
        <taxon>Clavicipitaceae incertae sedis</taxon>
        <taxon>'Torrubiella' clade</taxon>
    </lineage>
</organism>
<feature type="domain" description="AB hydrolase-1" evidence="2">
    <location>
        <begin position="94"/>
        <end position="357"/>
    </location>
</feature>
<evidence type="ECO:0000256" key="1">
    <source>
        <dbReference type="SAM" id="SignalP"/>
    </source>
</evidence>
<gene>
    <name evidence="3" type="ORF">VHEMI02200</name>
</gene>
<dbReference type="STRING" id="1531966.A0A0A1SNY0"/>
<dbReference type="Pfam" id="PF12697">
    <property type="entry name" value="Abhydrolase_6"/>
    <property type="match status" value="1"/>
</dbReference>
<dbReference type="InterPro" id="IPR000073">
    <property type="entry name" value="AB_hydrolase_1"/>
</dbReference>
<feature type="chain" id="PRO_5001989379" description="AB hydrolase-1 domain-containing protein" evidence="1">
    <location>
        <begin position="17"/>
        <end position="378"/>
    </location>
</feature>
<sequence>MLRSVVLVALAAAVSAKKCHDFTVPVSISANNTVFNIKPTNSEADLTNMMLKMVQPASTFLKSITGDMKEVHGDYNLAATYCQPDSGPGKTIQILTHGVGFDRSYWDYPFNNYNYSYVDRAVEQGYSTLSWDRLGIAQSDHGKDPINEIQVTLEIEALRALTQKVHDGDACGIPAKFDKHVHVGHSFGSIMSYGLTSLYPKLSDAIILTGFSQFPNYMPYFVLGGNFAPVSSIDTLKDKYATGYIAPFSSIGVHINFFGPGDFDEDMLDDATKNGQPAALGELLNTGGPVGKPSEFGGDVLIITGDRDVPFCGGNCKDTSMLKDAKADNVLEISRSNFQKAKSFTATVVPDAGHGLNFGYSHTVTYKGMLDFLKDKSL</sequence>
<accession>A0A0A1SNY0</accession>
<evidence type="ECO:0000313" key="4">
    <source>
        <dbReference type="Proteomes" id="UP000039046"/>
    </source>
</evidence>
<feature type="signal peptide" evidence="1">
    <location>
        <begin position="1"/>
        <end position="16"/>
    </location>
</feature>
<protein>
    <recommendedName>
        <fullName evidence="2">AB hydrolase-1 domain-containing protein</fullName>
    </recommendedName>
</protein>
<name>A0A0A1SNY0_9HYPO</name>
<dbReference type="OrthoDB" id="190201at2759"/>
<dbReference type="InterPro" id="IPR029058">
    <property type="entry name" value="AB_hydrolase_fold"/>
</dbReference>
<keyword evidence="1" id="KW-0732">Signal</keyword>
<proteinExistence type="predicted"/>
<dbReference type="AlphaFoldDB" id="A0A0A1SNY0"/>